<organism evidence="10 11">
    <name type="scientific">Plectosphaerella cucumerina</name>
    <dbReference type="NCBI Taxonomy" id="40658"/>
    <lineage>
        <taxon>Eukaryota</taxon>
        <taxon>Fungi</taxon>
        <taxon>Dikarya</taxon>
        <taxon>Ascomycota</taxon>
        <taxon>Pezizomycotina</taxon>
        <taxon>Sordariomycetes</taxon>
        <taxon>Hypocreomycetidae</taxon>
        <taxon>Glomerellales</taxon>
        <taxon>Plectosphaerellaceae</taxon>
        <taxon>Plectosphaerella</taxon>
    </lineage>
</organism>
<dbReference type="Proteomes" id="UP000813385">
    <property type="component" value="Unassembled WGS sequence"/>
</dbReference>
<reference evidence="10" key="1">
    <citation type="journal article" date="2021" name="Nat. Commun.">
        <title>Genetic determinants of endophytism in the Arabidopsis root mycobiome.</title>
        <authorList>
            <person name="Mesny F."/>
            <person name="Miyauchi S."/>
            <person name="Thiergart T."/>
            <person name="Pickel B."/>
            <person name="Atanasova L."/>
            <person name="Karlsson M."/>
            <person name="Huettel B."/>
            <person name="Barry K.W."/>
            <person name="Haridas S."/>
            <person name="Chen C."/>
            <person name="Bauer D."/>
            <person name="Andreopoulos W."/>
            <person name="Pangilinan J."/>
            <person name="LaButti K."/>
            <person name="Riley R."/>
            <person name="Lipzen A."/>
            <person name="Clum A."/>
            <person name="Drula E."/>
            <person name="Henrissat B."/>
            <person name="Kohler A."/>
            <person name="Grigoriev I.V."/>
            <person name="Martin F.M."/>
            <person name="Hacquard S."/>
        </authorList>
    </citation>
    <scope>NUCLEOTIDE SEQUENCE</scope>
    <source>
        <strain evidence="10">MPI-CAGE-AT-0016</strain>
    </source>
</reference>
<dbReference type="AlphaFoldDB" id="A0A8K0TLD9"/>
<sequence length="651" mass="72635">MDQDGAPTQRLSCRRCQTRKIKCDRKQPCSNCVYHKAACEFRAQDSRRRPVAHAYVAALETRVAWYESLIRKLKDTDSSGRDALLDGVTLDDHLASRDAAKTAESAQDEPPREAQRPEASPVAVGSLTHGASGTLQYHGPTSAYLDDSAEDLASASLEPPREISSVHSWSDLRLASALGIDTALVNESLALFFTQQYPQFMFVYREAFLSDYFTSEHGGKYWSFPLLYALCALGAVHSSEPQTRKKAFLLAKCAEEILITHELGRPSFTTVQALLCLGFHELGHGNSSRGWLLSGMAFRMGQDLGFHRDPRLWISKDSSILTASDVEIRRRIYWGCYLADKFISLYLGRPVSLMECDAEVEPVEPLPDFPDGHDWFGLTELASDFSRTAGMRPQLTLGFRHMVVLGGIFQDVLTVIFSPKPRANQSSILNHLGQFNLRLNRWHSELPESLQWSQWASRSSVEPHILVLHLLYHSIMLSLNRHFIDPSKHPGMVPNQQSQSACAESCDAVVAIVRQFRNQPGSRPPVILLYALSTVTITILTTSGRQKQHQDARLSFVMKAMAECTPHFRLAGEMRSKLARHLEAKSGSTAARSRPSQPDRRHRTSKMLEAPAGTATGMPLTATPGFEEGFGQFGDSFLSDAFQEWFYSSAQ</sequence>
<evidence type="ECO:0000256" key="6">
    <source>
        <dbReference type="ARBA" id="ARBA00023163"/>
    </source>
</evidence>
<evidence type="ECO:0000256" key="8">
    <source>
        <dbReference type="SAM" id="MobiDB-lite"/>
    </source>
</evidence>
<evidence type="ECO:0000256" key="4">
    <source>
        <dbReference type="ARBA" id="ARBA00023015"/>
    </source>
</evidence>
<dbReference type="Pfam" id="PF00172">
    <property type="entry name" value="Zn_clus"/>
    <property type="match status" value="1"/>
</dbReference>
<evidence type="ECO:0000256" key="3">
    <source>
        <dbReference type="ARBA" id="ARBA00022833"/>
    </source>
</evidence>
<feature type="domain" description="Zn(2)-C6 fungal-type" evidence="9">
    <location>
        <begin position="12"/>
        <end position="41"/>
    </location>
</feature>
<keyword evidence="2" id="KW-0479">Metal-binding</keyword>
<feature type="region of interest" description="Disordered" evidence="8">
    <location>
        <begin position="98"/>
        <end position="125"/>
    </location>
</feature>
<dbReference type="CDD" id="cd00067">
    <property type="entry name" value="GAL4"/>
    <property type="match status" value="1"/>
</dbReference>
<dbReference type="Gene3D" id="4.10.240.10">
    <property type="entry name" value="Zn(2)-C6 fungal-type DNA-binding domain"/>
    <property type="match status" value="1"/>
</dbReference>
<keyword evidence="6" id="KW-0804">Transcription</keyword>
<dbReference type="OrthoDB" id="4161332at2759"/>
<evidence type="ECO:0000256" key="1">
    <source>
        <dbReference type="ARBA" id="ARBA00004123"/>
    </source>
</evidence>
<dbReference type="GO" id="GO:0006351">
    <property type="term" value="P:DNA-templated transcription"/>
    <property type="evidence" value="ECO:0007669"/>
    <property type="project" value="InterPro"/>
</dbReference>
<feature type="region of interest" description="Disordered" evidence="8">
    <location>
        <begin position="582"/>
        <end position="618"/>
    </location>
</feature>
<name>A0A8K0TLD9_9PEZI</name>
<evidence type="ECO:0000256" key="2">
    <source>
        <dbReference type="ARBA" id="ARBA00022723"/>
    </source>
</evidence>
<comment type="subcellular location">
    <subcellularLocation>
        <location evidence="1">Nucleus</location>
    </subcellularLocation>
</comment>
<dbReference type="GO" id="GO:0003677">
    <property type="term" value="F:DNA binding"/>
    <property type="evidence" value="ECO:0007669"/>
    <property type="project" value="UniProtKB-KW"/>
</dbReference>
<dbReference type="GO" id="GO:0008270">
    <property type="term" value="F:zinc ion binding"/>
    <property type="evidence" value="ECO:0007669"/>
    <property type="project" value="InterPro"/>
</dbReference>
<dbReference type="SMART" id="SM00066">
    <property type="entry name" value="GAL4"/>
    <property type="match status" value="1"/>
</dbReference>
<dbReference type="SUPFAM" id="SSF57701">
    <property type="entry name" value="Zn2/Cys6 DNA-binding domain"/>
    <property type="match status" value="1"/>
</dbReference>
<dbReference type="InterPro" id="IPR007219">
    <property type="entry name" value="XnlR_reg_dom"/>
</dbReference>
<keyword evidence="5" id="KW-0238">DNA-binding</keyword>
<evidence type="ECO:0000313" key="11">
    <source>
        <dbReference type="Proteomes" id="UP000813385"/>
    </source>
</evidence>
<keyword evidence="3" id="KW-0862">Zinc</keyword>
<accession>A0A8K0TLD9</accession>
<dbReference type="PANTHER" id="PTHR31313:SF81">
    <property type="entry name" value="TY1 ENHANCER ACTIVATOR"/>
    <property type="match status" value="1"/>
</dbReference>
<dbReference type="InterPro" id="IPR001138">
    <property type="entry name" value="Zn2Cys6_DnaBD"/>
</dbReference>
<keyword evidence="7" id="KW-0539">Nucleus</keyword>
<protein>
    <submittedName>
        <fullName evidence="10">Fungal-specific transcription factor domain-containing protein</fullName>
    </submittedName>
</protein>
<proteinExistence type="predicted"/>
<dbReference type="CDD" id="cd12148">
    <property type="entry name" value="fungal_TF_MHR"/>
    <property type="match status" value="1"/>
</dbReference>
<gene>
    <name evidence="10" type="ORF">B0T11DRAFT_318191</name>
</gene>
<dbReference type="PROSITE" id="PS50048">
    <property type="entry name" value="ZN2_CY6_FUNGAL_2"/>
    <property type="match status" value="1"/>
</dbReference>
<dbReference type="GO" id="GO:0005634">
    <property type="term" value="C:nucleus"/>
    <property type="evidence" value="ECO:0007669"/>
    <property type="project" value="UniProtKB-SubCell"/>
</dbReference>
<evidence type="ECO:0000256" key="7">
    <source>
        <dbReference type="ARBA" id="ARBA00023242"/>
    </source>
</evidence>
<dbReference type="InterPro" id="IPR051615">
    <property type="entry name" value="Transcr_Regulatory_Elem"/>
</dbReference>
<dbReference type="EMBL" id="JAGPXD010000003">
    <property type="protein sequence ID" value="KAH7362513.1"/>
    <property type="molecule type" value="Genomic_DNA"/>
</dbReference>
<evidence type="ECO:0000259" key="9">
    <source>
        <dbReference type="PROSITE" id="PS50048"/>
    </source>
</evidence>
<evidence type="ECO:0000256" key="5">
    <source>
        <dbReference type="ARBA" id="ARBA00023125"/>
    </source>
</evidence>
<dbReference type="Pfam" id="PF04082">
    <property type="entry name" value="Fungal_trans"/>
    <property type="match status" value="1"/>
</dbReference>
<comment type="caution">
    <text evidence="10">The sequence shown here is derived from an EMBL/GenBank/DDBJ whole genome shotgun (WGS) entry which is preliminary data.</text>
</comment>
<dbReference type="InterPro" id="IPR036864">
    <property type="entry name" value="Zn2-C6_fun-type_DNA-bd_sf"/>
</dbReference>
<keyword evidence="11" id="KW-1185">Reference proteome</keyword>
<evidence type="ECO:0000313" key="10">
    <source>
        <dbReference type="EMBL" id="KAH7362513.1"/>
    </source>
</evidence>
<keyword evidence="4" id="KW-0805">Transcription regulation</keyword>
<dbReference type="GO" id="GO:0000981">
    <property type="term" value="F:DNA-binding transcription factor activity, RNA polymerase II-specific"/>
    <property type="evidence" value="ECO:0007669"/>
    <property type="project" value="InterPro"/>
</dbReference>
<feature type="compositionally biased region" description="Polar residues" evidence="8">
    <location>
        <begin position="586"/>
        <end position="596"/>
    </location>
</feature>
<dbReference type="SMART" id="SM00906">
    <property type="entry name" value="Fungal_trans"/>
    <property type="match status" value="1"/>
</dbReference>
<dbReference type="PANTHER" id="PTHR31313">
    <property type="entry name" value="TY1 ENHANCER ACTIVATOR"/>
    <property type="match status" value="1"/>
</dbReference>